<comment type="caution">
    <text evidence="1">The sequence shown here is derived from an EMBL/GenBank/DDBJ whole genome shotgun (WGS) entry which is preliminary data.</text>
</comment>
<proteinExistence type="predicted"/>
<protein>
    <submittedName>
        <fullName evidence="1">Uncharacterized protein</fullName>
    </submittedName>
</protein>
<gene>
    <name evidence="1" type="ORF">LTR36_004244</name>
</gene>
<sequence>MPIFFVRSLSNMNVPVMLWRTFTKSPLAHQECAKIYYSSNNFVVLLRELSDLGCVDSGEVAQRVVDVLQPLHRFTCGIGKDNAAAIRSLVVAFENRRSLDLNLVALRSDVVEGGLLALAKVATEKPEWHLRARFSFLRGPSAPDERYAIDMCRSAASLKGFADWFESDTANGERDKCVSLSGVARGRVKGSAKKIMDYLRQWEMAAAAFEAGIVGAAGA</sequence>
<keyword evidence="2" id="KW-1185">Reference proteome</keyword>
<dbReference type="Proteomes" id="UP001324427">
    <property type="component" value="Unassembled WGS sequence"/>
</dbReference>
<evidence type="ECO:0000313" key="2">
    <source>
        <dbReference type="Proteomes" id="UP001324427"/>
    </source>
</evidence>
<name>A0AAV9JG87_9PEZI</name>
<reference evidence="1 2" key="1">
    <citation type="submission" date="2021-11" db="EMBL/GenBank/DDBJ databases">
        <title>Black yeast isolated from Biological Soil Crust.</title>
        <authorList>
            <person name="Kurbessoian T."/>
        </authorList>
    </citation>
    <scope>NUCLEOTIDE SEQUENCE [LARGE SCALE GENOMIC DNA]</scope>
    <source>
        <strain evidence="1 2">CCFEE 5522</strain>
    </source>
</reference>
<dbReference type="EMBL" id="JAVFHQ010000025">
    <property type="protein sequence ID" value="KAK4544353.1"/>
    <property type="molecule type" value="Genomic_DNA"/>
</dbReference>
<dbReference type="AlphaFoldDB" id="A0AAV9JG87"/>
<accession>A0AAV9JG87</accession>
<organism evidence="1 2">
    <name type="scientific">Oleoguttula mirabilis</name>
    <dbReference type="NCBI Taxonomy" id="1507867"/>
    <lineage>
        <taxon>Eukaryota</taxon>
        <taxon>Fungi</taxon>
        <taxon>Dikarya</taxon>
        <taxon>Ascomycota</taxon>
        <taxon>Pezizomycotina</taxon>
        <taxon>Dothideomycetes</taxon>
        <taxon>Dothideomycetidae</taxon>
        <taxon>Mycosphaerellales</taxon>
        <taxon>Teratosphaeriaceae</taxon>
        <taxon>Oleoguttula</taxon>
    </lineage>
</organism>
<evidence type="ECO:0000313" key="1">
    <source>
        <dbReference type="EMBL" id="KAK4544353.1"/>
    </source>
</evidence>